<sequence length="383" mass="41843">MMASGGGSEEDGHKKPLPDGITIVNHYHFVNSPLTFGISSGNTVNYGPEVRLKLEGPPELLSIMSSLINEQGENSSMSLEELRRTCDVTPVKVRKGCVELTLRVASQKGLEKLRDICNSGELKHIMGAEFPINNLRMVEEDFLEANRFFETEKANMKKELQTEVENFERAACDYVGCRQNTVRLLRELVDYITRRQRQSQAAAAAGAAGAALAVFTLGASLLQSAVAGGAALAIVAVIAQGVTAKISTDEAKRIMAKDKKACDRVNKALEKIELKLQRGKERDLSTLVNSIYDLVRVDKMNLKRGEDAIETIDGKGRGAFIHFVVIAGTLDSIIMHILDVFSADISKMAKKISEIADKLACPDEASMKALVSQIKDKFQLDAS</sequence>
<keyword evidence="1" id="KW-0472">Membrane</keyword>
<reference evidence="3" key="1">
    <citation type="submission" date="2025-08" db="UniProtKB">
        <authorList>
            <consortium name="RefSeq"/>
        </authorList>
    </citation>
    <scope>IDENTIFICATION</scope>
</reference>
<protein>
    <submittedName>
        <fullName evidence="3">Uncharacterized protein LOC110987722</fullName>
    </submittedName>
</protein>
<evidence type="ECO:0000313" key="3">
    <source>
        <dbReference type="RefSeq" id="XP_022106408.1"/>
    </source>
</evidence>
<dbReference type="KEGG" id="aplc:110987722"/>
<feature type="transmembrane region" description="Helical" evidence="1">
    <location>
        <begin position="201"/>
        <end position="219"/>
    </location>
</feature>
<dbReference type="OMA" id="HIPRDIK"/>
<name>A0A8B7ZLB5_ACAPL</name>
<dbReference type="GeneID" id="110987722"/>
<dbReference type="AlphaFoldDB" id="A0A8B7ZLB5"/>
<gene>
    <name evidence="3" type="primary">LOC110987722</name>
</gene>
<keyword evidence="2" id="KW-1185">Reference proteome</keyword>
<evidence type="ECO:0000313" key="2">
    <source>
        <dbReference type="Proteomes" id="UP000694845"/>
    </source>
</evidence>
<dbReference type="OrthoDB" id="10126945at2759"/>
<organism evidence="2 3">
    <name type="scientific">Acanthaster planci</name>
    <name type="common">Crown-of-thorns starfish</name>
    <dbReference type="NCBI Taxonomy" id="133434"/>
    <lineage>
        <taxon>Eukaryota</taxon>
        <taxon>Metazoa</taxon>
        <taxon>Echinodermata</taxon>
        <taxon>Eleutherozoa</taxon>
        <taxon>Asterozoa</taxon>
        <taxon>Asteroidea</taxon>
        <taxon>Valvatacea</taxon>
        <taxon>Valvatida</taxon>
        <taxon>Acanthasteridae</taxon>
        <taxon>Acanthaster</taxon>
    </lineage>
</organism>
<evidence type="ECO:0000256" key="1">
    <source>
        <dbReference type="SAM" id="Phobius"/>
    </source>
</evidence>
<keyword evidence="1" id="KW-0812">Transmembrane</keyword>
<dbReference type="Proteomes" id="UP000694845">
    <property type="component" value="Unplaced"/>
</dbReference>
<keyword evidence="1" id="KW-1133">Transmembrane helix</keyword>
<dbReference type="RefSeq" id="XP_022106408.1">
    <property type="nucleotide sequence ID" value="XM_022250716.1"/>
</dbReference>
<feature type="transmembrane region" description="Helical" evidence="1">
    <location>
        <begin position="225"/>
        <end position="247"/>
    </location>
</feature>
<accession>A0A8B7ZLB5</accession>
<proteinExistence type="predicted"/>